<keyword evidence="1" id="KW-0238">DNA-binding</keyword>
<dbReference type="EMBL" id="JAVRHS010000008">
    <property type="protein sequence ID" value="MDT0576540.1"/>
    <property type="molecule type" value="Genomic_DNA"/>
</dbReference>
<evidence type="ECO:0000313" key="2">
    <source>
        <dbReference type="EMBL" id="MDT0576540.1"/>
    </source>
</evidence>
<dbReference type="Gene3D" id="1.10.150.130">
    <property type="match status" value="1"/>
</dbReference>
<name>A0ABU2ZJG9_9SPHN</name>
<reference evidence="2 3" key="1">
    <citation type="submission" date="2023-09" db="EMBL/GenBank/DDBJ databases">
        <authorList>
            <person name="Rey-Velasco X."/>
        </authorList>
    </citation>
    <scope>NUCLEOTIDE SEQUENCE [LARGE SCALE GENOMIC DNA]</scope>
    <source>
        <strain evidence="2 3">F390</strain>
    </source>
</reference>
<comment type="caution">
    <text evidence="2">The sequence shown here is derived from an EMBL/GenBank/DDBJ whole genome shotgun (WGS) entry which is preliminary data.</text>
</comment>
<proteinExistence type="predicted"/>
<keyword evidence="3" id="KW-1185">Reference proteome</keyword>
<evidence type="ECO:0000313" key="3">
    <source>
        <dbReference type="Proteomes" id="UP001259803"/>
    </source>
</evidence>
<dbReference type="InterPro" id="IPR011010">
    <property type="entry name" value="DNA_brk_join_enz"/>
</dbReference>
<accession>A0ABU2ZJG9</accession>
<dbReference type="RefSeq" id="WP_311341116.1">
    <property type="nucleotide sequence ID" value="NZ_JAVRHS010000008.1"/>
</dbReference>
<dbReference type="InterPro" id="IPR010998">
    <property type="entry name" value="Integrase_recombinase_N"/>
</dbReference>
<evidence type="ECO:0000256" key="1">
    <source>
        <dbReference type="ARBA" id="ARBA00023125"/>
    </source>
</evidence>
<dbReference type="Proteomes" id="UP001259803">
    <property type="component" value="Unassembled WGS sequence"/>
</dbReference>
<sequence>MRDRKLDKLVRLDLECWRAAETDCDLNHQMINRDIALIRACLNRTVEWKLISSNPLTRVKKARIVAMLEVRNLSEAGEICLC</sequence>
<protein>
    <submittedName>
        <fullName evidence="2">Uncharacterized protein</fullName>
    </submittedName>
</protein>
<organism evidence="2 3">
    <name type="scientific">Croceicoccus esteveae</name>
    <dbReference type="NCBI Taxonomy" id="3075597"/>
    <lineage>
        <taxon>Bacteria</taxon>
        <taxon>Pseudomonadati</taxon>
        <taxon>Pseudomonadota</taxon>
        <taxon>Alphaproteobacteria</taxon>
        <taxon>Sphingomonadales</taxon>
        <taxon>Erythrobacteraceae</taxon>
        <taxon>Croceicoccus</taxon>
    </lineage>
</organism>
<dbReference type="SUPFAM" id="SSF56349">
    <property type="entry name" value="DNA breaking-rejoining enzymes"/>
    <property type="match status" value="1"/>
</dbReference>
<gene>
    <name evidence="2" type="ORF">RM533_10105</name>
</gene>